<accession>A0A7G6SMC3</accession>
<dbReference type="Proteomes" id="UP000515465">
    <property type="component" value="Chromosome"/>
</dbReference>
<reference evidence="2" key="1">
    <citation type="journal article" date="2020" name="Mol. Plant Microbe">
        <title>Rhizobial microsymbionts of the narrowly endemic Oxytropis species growing in Kamchatka are characterized by significant genetic diversity and possess a set of genes that are associated with T3SS and T6SS secretion systems and can affect the development of symbiosis.</title>
        <authorList>
            <person name="Safronova V."/>
            <person name="Guro P."/>
            <person name="Sazanova A."/>
            <person name="Kuznetsova I."/>
            <person name="Belimov A."/>
            <person name="Yakubov V."/>
            <person name="Chirak E."/>
            <person name="Afonin A."/>
            <person name="Gogolev Y."/>
            <person name="Andronov E."/>
            <person name="Tikhonovich I."/>
        </authorList>
    </citation>
    <scope>NUCLEOTIDE SEQUENCE [LARGE SCALE GENOMIC DNA]</scope>
    <source>
        <strain evidence="2">583</strain>
    </source>
</reference>
<proteinExistence type="predicted"/>
<sequence>MRIHKISLPRHFAPIFAMLVASFLLMGNVTALALDLGPTQCGGEYGALSVAFTRKIKSVKDIDDILSKFPWYSKSFVSFADSSYKTTLKKELHDRWKRGKHYELYSETSDFIVPTGSEKFIGNALIDAGLASQVTHAIGVCGGAEISYALVKKAAVGDISKGPKFEAFLRAALKRYVAPAGKSETIIEGPLSVSPVTPSVPTKRMTVIVPSEISRGPQEKGTWDRYDLLARPIHERPGSLPLSVRS</sequence>
<protein>
    <submittedName>
        <fullName evidence="1">Uncharacterized protein</fullName>
    </submittedName>
</protein>
<evidence type="ECO:0000313" key="1">
    <source>
        <dbReference type="EMBL" id="QND55655.1"/>
    </source>
</evidence>
<evidence type="ECO:0000313" key="2">
    <source>
        <dbReference type="Proteomes" id="UP000515465"/>
    </source>
</evidence>
<organism evidence="1 2">
    <name type="scientific">Mesorhizobium huakuii</name>
    <dbReference type="NCBI Taxonomy" id="28104"/>
    <lineage>
        <taxon>Bacteria</taxon>
        <taxon>Pseudomonadati</taxon>
        <taxon>Pseudomonadota</taxon>
        <taxon>Alphaproteobacteria</taxon>
        <taxon>Hyphomicrobiales</taxon>
        <taxon>Phyllobacteriaceae</taxon>
        <taxon>Mesorhizobium</taxon>
    </lineage>
</organism>
<dbReference type="EMBL" id="CP050296">
    <property type="protein sequence ID" value="QND55655.1"/>
    <property type="molecule type" value="Genomic_DNA"/>
</dbReference>
<dbReference type="AlphaFoldDB" id="A0A7G6SMC3"/>
<dbReference type="RefSeq" id="WP_183461176.1">
    <property type="nucleotide sequence ID" value="NZ_CP050296.1"/>
</dbReference>
<gene>
    <name evidence="1" type="ORF">HB778_02435</name>
</gene>
<name>A0A7G6SMC3_9HYPH</name>